<dbReference type="Gene3D" id="2.60.120.560">
    <property type="entry name" value="Exo-inulinase, domain 1"/>
    <property type="match status" value="1"/>
</dbReference>
<name>A0ABU9SZL0_9ALTE</name>
<comment type="caution">
    <text evidence="3">The sequence shown here is derived from an EMBL/GenBank/DDBJ whole genome shotgun (WGS) entry which is preliminary data.</text>
</comment>
<evidence type="ECO:0000313" key="4">
    <source>
        <dbReference type="Proteomes" id="UP001461163"/>
    </source>
</evidence>
<proteinExistence type="predicted"/>
<evidence type="ECO:0000256" key="1">
    <source>
        <dbReference type="SAM" id="SignalP"/>
    </source>
</evidence>
<feature type="domain" description="3-keto-alpha-glucoside-1,2-lyase/3-keto-2-hydroxy-glucal hydratase" evidence="2">
    <location>
        <begin position="28"/>
        <end position="257"/>
    </location>
</feature>
<dbReference type="RefSeq" id="WP_342882492.1">
    <property type="nucleotide sequence ID" value="NZ_JBBMQS010000012.1"/>
</dbReference>
<gene>
    <name evidence="3" type="ORF">WNY77_18025</name>
</gene>
<accession>A0ABU9SZL0</accession>
<dbReference type="Pfam" id="PF06439">
    <property type="entry name" value="3keto-disac_hyd"/>
    <property type="match status" value="1"/>
</dbReference>
<evidence type="ECO:0000259" key="2">
    <source>
        <dbReference type="Pfam" id="PF06439"/>
    </source>
</evidence>
<dbReference type="PROSITE" id="PS51257">
    <property type="entry name" value="PROKAR_LIPOPROTEIN"/>
    <property type="match status" value="1"/>
</dbReference>
<organism evidence="3 4">
    <name type="scientific">Paraglaciecola mesophila</name>
    <dbReference type="NCBI Taxonomy" id="197222"/>
    <lineage>
        <taxon>Bacteria</taxon>
        <taxon>Pseudomonadati</taxon>
        <taxon>Pseudomonadota</taxon>
        <taxon>Gammaproteobacteria</taxon>
        <taxon>Alteromonadales</taxon>
        <taxon>Alteromonadaceae</taxon>
        <taxon>Paraglaciecola</taxon>
    </lineage>
</organism>
<feature type="signal peptide" evidence="1">
    <location>
        <begin position="1"/>
        <end position="23"/>
    </location>
</feature>
<dbReference type="Proteomes" id="UP001461163">
    <property type="component" value="Unassembled WGS sequence"/>
</dbReference>
<dbReference type="InterPro" id="IPR010496">
    <property type="entry name" value="AL/BT2_dom"/>
</dbReference>
<sequence>MTFTKLCLSVFLLIILTACAQQAHTDHEWKSLFNGQNLDGWTVKIHHHEVGDNFADTFRVENGLLRVSYDQYDTFDKQFGHLYFNKPYANFHLKLDYRFYGEFMHDAPHYALRNSGVMYYSQAPKTILKEQDWPISVEMQFLAGLDDGKARPTGNMCSPGTEIDYQGQRYREHCLRSSSPTLGVDEWVSAELIVKNGEVTQIINGQTVLQYSHPEMGGKFVKGYDPAVWTPGKTLTSGYIALQSEGHPIEFKNIEIKAL</sequence>
<feature type="chain" id="PRO_5047496785" evidence="1">
    <location>
        <begin position="24"/>
        <end position="259"/>
    </location>
</feature>
<keyword evidence="1" id="KW-0732">Signal</keyword>
<reference evidence="3 4" key="1">
    <citation type="submission" date="2024-03" db="EMBL/GenBank/DDBJ databases">
        <title>Community enrichment and isolation of bacterial strains for fucoidan degradation.</title>
        <authorList>
            <person name="Sichert A."/>
        </authorList>
    </citation>
    <scope>NUCLEOTIDE SEQUENCE [LARGE SCALE GENOMIC DNA]</scope>
    <source>
        <strain evidence="3 4">AS12</strain>
    </source>
</reference>
<protein>
    <submittedName>
        <fullName evidence="3">DUF1080 domain-containing protein</fullName>
    </submittedName>
</protein>
<dbReference type="EMBL" id="JBBMQS010000012">
    <property type="protein sequence ID" value="MEM5499316.1"/>
    <property type="molecule type" value="Genomic_DNA"/>
</dbReference>
<evidence type="ECO:0000313" key="3">
    <source>
        <dbReference type="EMBL" id="MEM5499316.1"/>
    </source>
</evidence>
<keyword evidence="4" id="KW-1185">Reference proteome</keyword>